<name>A0A0W0IBY1_PSEVI</name>
<dbReference type="Gene3D" id="3.40.50.10140">
    <property type="entry name" value="Toll/interleukin-1 receptor homology (TIR) domain"/>
    <property type="match status" value="1"/>
</dbReference>
<keyword evidence="3" id="KW-1185">Reference proteome</keyword>
<dbReference type="Proteomes" id="UP000053048">
    <property type="component" value="Unassembled WGS sequence"/>
</dbReference>
<comment type="caution">
    <text evidence="2">The sequence shown here is derived from an EMBL/GenBank/DDBJ whole genome shotgun (WGS) entry which is preliminary data.</text>
</comment>
<dbReference type="InterPro" id="IPR000157">
    <property type="entry name" value="TIR_dom"/>
</dbReference>
<feature type="domain" description="TIR" evidence="1">
    <location>
        <begin position="6"/>
        <end position="146"/>
    </location>
</feature>
<dbReference type="AlphaFoldDB" id="A0A0W0IBY1"/>
<reference evidence="2 3" key="1">
    <citation type="submission" date="2015-09" db="EMBL/GenBank/DDBJ databases">
        <title>Genome sequence of ICMP 13104.</title>
        <authorList>
            <person name="Visnovsky S."/>
            <person name="Lu A."/>
            <person name="Panda P."/>
            <person name="Pitman A."/>
        </authorList>
    </citation>
    <scope>NUCLEOTIDE SEQUENCE [LARGE SCALE GENOMIC DNA]</scope>
    <source>
        <strain evidence="2 3">ICMP 13104</strain>
    </source>
</reference>
<dbReference type="InterPro" id="IPR035897">
    <property type="entry name" value="Toll_tir_struct_dom_sf"/>
</dbReference>
<evidence type="ECO:0000313" key="2">
    <source>
        <dbReference type="EMBL" id="KTB70520.1"/>
    </source>
</evidence>
<accession>A0A0W0IBY1</accession>
<proteinExistence type="predicted"/>
<evidence type="ECO:0000313" key="3">
    <source>
        <dbReference type="Proteomes" id="UP000053048"/>
    </source>
</evidence>
<dbReference type="SUPFAM" id="SSF52200">
    <property type="entry name" value="Toll/Interleukin receptor TIR domain"/>
    <property type="match status" value="1"/>
</dbReference>
<organism evidence="2 3">
    <name type="scientific">Pseudomonas viridiflava ICMP 13104</name>
    <dbReference type="NCBI Taxonomy" id="1198305"/>
    <lineage>
        <taxon>Bacteria</taxon>
        <taxon>Pseudomonadati</taxon>
        <taxon>Pseudomonadota</taxon>
        <taxon>Gammaproteobacteria</taxon>
        <taxon>Pseudomonadales</taxon>
        <taxon>Pseudomonadaceae</taxon>
        <taxon>Pseudomonas</taxon>
    </lineage>
</organism>
<dbReference type="GO" id="GO:0007165">
    <property type="term" value="P:signal transduction"/>
    <property type="evidence" value="ECO:0007669"/>
    <property type="project" value="InterPro"/>
</dbReference>
<dbReference type="Pfam" id="PF13676">
    <property type="entry name" value="TIR_2"/>
    <property type="match status" value="1"/>
</dbReference>
<dbReference type="EMBL" id="LKEJ01000035">
    <property type="protein sequence ID" value="KTB70520.1"/>
    <property type="molecule type" value="Genomic_DNA"/>
</dbReference>
<evidence type="ECO:0000259" key="1">
    <source>
        <dbReference type="SMART" id="SM00255"/>
    </source>
</evidence>
<gene>
    <name evidence="2" type="ORF">AO067_10225</name>
</gene>
<protein>
    <submittedName>
        <fullName evidence="2">Molecular chaperone Tir</fullName>
    </submittedName>
</protein>
<sequence>MSDQREFDIALSFAGEDRSYVDQVANLLRDSGVKVFYDKFEEDNLWGKNLYDYLSDIYMNKAIYTIMFVSEHYAKKLWTSHERKAMQARAFQESQEYILPARFDDTEISGILPTTGYISLTERSPEKFVEIIHKKLINNGRTVPSESIRKALFTTITIPRFDPKMPRVSVISSTGATVASANVVAIADNDTTKSGQTDANGKVTLTIPTRRQYQLLVAHPDFPAALISYWDPAEDIQVTLAVTENTGSVICHSTGYIPGLEGRLNPILDTSNRTYLYADNIAIDNGKNQPAAFKVNEPFELEDSNGVVMEVRILYIQGRTSLIQFVRPLYDY</sequence>
<dbReference type="SMART" id="SM00255">
    <property type="entry name" value="TIR"/>
    <property type="match status" value="1"/>
</dbReference>